<dbReference type="EMBL" id="CP021780">
    <property type="protein sequence ID" value="ASA21252.1"/>
    <property type="molecule type" value="Genomic_DNA"/>
</dbReference>
<gene>
    <name evidence="1" type="ORF">B9T62_10925</name>
</gene>
<reference evidence="1 2" key="1">
    <citation type="submission" date="2017-06" db="EMBL/GenBank/DDBJ databases">
        <title>Complete genome sequence of Paenibacillus donghaensis KCTC 13049T isolated from East Sea sediment, South Korea.</title>
        <authorList>
            <person name="Jung B.K."/>
            <person name="Hong S.-J."/>
            <person name="Shin J.-H."/>
        </authorList>
    </citation>
    <scope>NUCLEOTIDE SEQUENCE [LARGE SCALE GENOMIC DNA]</scope>
    <source>
        <strain evidence="1 2">KCTC 13049</strain>
    </source>
</reference>
<dbReference type="KEGG" id="pdh:B9T62_10925"/>
<evidence type="ECO:0000313" key="2">
    <source>
        <dbReference type="Proteomes" id="UP000249890"/>
    </source>
</evidence>
<proteinExistence type="predicted"/>
<dbReference type="OrthoDB" id="9797709at2"/>
<dbReference type="AlphaFoldDB" id="A0A2Z2KJX1"/>
<dbReference type="RefSeq" id="WP_087915265.1">
    <property type="nucleotide sequence ID" value="NZ_CP021780.1"/>
</dbReference>
<dbReference type="Proteomes" id="UP000249890">
    <property type="component" value="Chromosome"/>
</dbReference>
<evidence type="ECO:0000313" key="1">
    <source>
        <dbReference type="EMBL" id="ASA21252.1"/>
    </source>
</evidence>
<sequence>MPESMLQYSGIYGATSTTINIDITEGGVMSITSEQSPDNPAQIYEYSADGTFRSADGNTKVLTATGAS</sequence>
<protein>
    <submittedName>
        <fullName evidence="1">Uncharacterized protein</fullName>
    </submittedName>
</protein>
<name>A0A2Z2KJX1_9BACL</name>
<keyword evidence="2" id="KW-1185">Reference proteome</keyword>
<accession>A0A2Z2KJX1</accession>
<organism evidence="1 2">
    <name type="scientific">Paenibacillus donghaensis</name>
    <dbReference type="NCBI Taxonomy" id="414771"/>
    <lineage>
        <taxon>Bacteria</taxon>
        <taxon>Bacillati</taxon>
        <taxon>Bacillota</taxon>
        <taxon>Bacilli</taxon>
        <taxon>Bacillales</taxon>
        <taxon>Paenibacillaceae</taxon>
        <taxon>Paenibacillus</taxon>
    </lineage>
</organism>